<feature type="transmembrane region" description="Helical" evidence="1">
    <location>
        <begin position="166"/>
        <end position="182"/>
    </location>
</feature>
<keyword evidence="4" id="KW-0482">Metalloprotease</keyword>
<dbReference type="Proteomes" id="UP000564536">
    <property type="component" value="Unassembled WGS sequence"/>
</dbReference>
<evidence type="ECO:0000313" key="5">
    <source>
        <dbReference type="Proteomes" id="UP000223060"/>
    </source>
</evidence>
<evidence type="ECO:0000313" key="4">
    <source>
        <dbReference type="EMBL" id="MBC1499478.1"/>
    </source>
</evidence>
<dbReference type="EMBL" id="JAARRL010000003">
    <property type="protein sequence ID" value="MBC1499478.1"/>
    <property type="molecule type" value="Genomic_DNA"/>
</dbReference>
<dbReference type="Pfam" id="PF02517">
    <property type="entry name" value="Rce1-like"/>
    <property type="match status" value="1"/>
</dbReference>
<keyword evidence="5" id="KW-1185">Reference proteome</keyword>
<dbReference type="AlphaFoldDB" id="A0A1S7FTQ5"/>
<sequence length="212" mass="24159">MANTVDAMKKMSKKEITRVFLLQNGLLILLGIGIIFISSGILNWTKQLSFSLGAIILAVVLAVVVGFLNVVFDRLLPERLTDDGGLNKLIFKDRGIIDILWLCVLIGVAEELLFRGIIQFYFGFWASVILFVLVHFRYLNKVYLLFNITITSIIIAGLFQFSNQNLIAVIVFHILFNFIGALDMRNRYQNEGGVAHGEERRREHGERRRSRV</sequence>
<dbReference type="EMBL" id="CP011102">
    <property type="protein sequence ID" value="AQY50770.1"/>
    <property type="molecule type" value="Genomic_DNA"/>
</dbReference>
<dbReference type="Proteomes" id="UP000223060">
    <property type="component" value="Chromosome"/>
</dbReference>
<name>A0A1S7FTQ5_9LIST</name>
<dbReference type="GO" id="GO:0008237">
    <property type="term" value="F:metallopeptidase activity"/>
    <property type="evidence" value="ECO:0007669"/>
    <property type="project" value="UniProtKB-KW"/>
</dbReference>
<evidence type="ECO:0000313" key="3">
    <source>
        <dbReference type="EMBL" id="AQY50770.1"/>
    </source>
</evidence>
<feature type="transmembrane region" description="Helical" evidence="1">
    <location>
        <begin position="21"/>
        <end position="42"/>
    </location>
</feature>
<gene>
    <name evidence="4" type="ORF">HB943_02605</name>
    <name evidence="3" type="ORF">UE46_06780</name>
</gene>
<keyword evidence="1" id="KW-0812">Transmembrane</keyword>
<dbReference type="GO" id="GO:0004175">
    <property type="term" value="F:endopeptidase activity"/>
    <property type="evidence" value="ECO:0007669"/>
    <property type="project" value="UniProtKB-ARBA"/>
</dbReference>
<organism evidence="3 5">
    <name type="scientific">Listeria weihenstephanensis</name>
    <dbReference type="NCBI Taxonomy" id="1006155"/>
    <lineage>
        <taxon>Bacteria</taxon>
        <taxon>Bacillati</taxon>
        <taxon>Bacillota</taxon>
        <taxon>Bacilli</taxon>
        <taxon>Bacillales</taxon>
        <taxon>Listeriaceae</taxon>
        <taxon>Listeria</taxon>
    </lineage>
</organism>
<keyword evidence="4" id="KW-0645">Protease</keyword>
<dbReference type="KEGG" id="lwi:UE46_06780"/>
<reference evidence="5" key="2">
    <citation type="submission" date="2015-03" db="EMBL/GenBank/DDBJ databases">
        <authorList>
            <person name="Ferrari E."/>
            <person name="Walter M.C."/>
            <person name="Huptas C."/>
            <person name="Scherer S."/>
            <person name="Mueller-Herbst S."/>
        </authorList>
    </citation>
    <scope>NUCLEOTIDE SEQUENCE [LARGE SCALE GENOMIC DNA]</scope>
    <source>
        <strain evidence="5">LWP01</strain>
    </source>
</reference>
<feature type="transmembrane region" description="Helical" evidence="1">
    <location>
        <begin position="120"/>
        <end position="136"/>
    </location>
</feature>
<feature type="domain" description="CAAX prenyl protease 2/Lysostaphin resistance protein A-like" evidence="2">
    <location>
        <begin position="96"/>
        <end position="179"/>
    </location>
</feature>
<feature type="transmembrane region" description="Helical" evidence="1">
    <location>
        <begin position="48"/>
        <end position="72"/>
    </location>
</feature>
<proteinExistence type="predicted"/>
<feature type="transmembrane region" description="Helical" evidence="1">
    <location>
        <begin position="96"/>
        <end position="114"/>
    </location>
</feature>
<reference evidence="4 6" key="3">
    <citation type="submission" date="2020-03" db="EMBL/GenBank/DDBJ databases">
        <title>Soil Listeria distribution.</title>
        <authorList>
            <person name="Liao J."/>
            <person name="Wiedmann M."/>
        </authorList>
    </citation>
    <scope>NUCLEOTIDE SEQUENCE [LARGE SCALE GENOMIC DNA]</scope>
    <source>
        <strain evidence="4 6">FSL L7-1523</strain>
    </source>
</reference>
<dbReference type="RefSeq" id="WP_118907491.1">
    <property type="nucleotide sequence ID" value="NZ_CP011102.1"/>
</dbReference>
<keyword evidence="1" id="KW-1133">Transmembrane helix</keyword>
<dbReference type="GO" id="GO:0080120">
    <property type="term" value="P:CAAX-box protein maturation"/>
    <property type="evidence" value="ECO:0007669"/>
    <property type="project" value="UniProtKB-ARBA"/>
</dbReference>
<evidence type="ECO:0000256" key="1">
    <source>
        <dbReference type="SAM" id="Phobius"/>
    </source>
</evidence>
<dbReference type="InterPro" id="IPR003675">
    <property type="entry name" value="Rce1/LyrA-like_dom"/>
</dbReference>
<feature type="transmembrane region" description="Helical" evidence="1">
    <location>
        <begin position="143"/>
        <end position="160"/>
    </location>
</feature>
<evidence type="ECO:0000313" key="6">
    <source>
        <dbReference type="Proteomes" id="UP000564536"/>
    </source>
</evidence>
<keyword evidence="4" id="KW-0378">Hydrolase</keyword>
<evidence type="ECO:0000259" key="2">
    <source>
        <dbReference type="Pfam" id="PF02517"/>
    </source>
</evidence>
<keyword evidence="1" id="KW-0472">Membrane</keyword>
<dbReference type="GO" id="GO:0006508">
    <property type="term" value="P:proteolysis"/>
    <property type="evidence" value="ECO:0007669"/>
    <property type="project" value="UniProtKB-KW"/>
</dbReference>
<accession>A0A1S7FTQ5</accession>
<reference evidence="3" key="1">
    <citation type="submission" date="2015-03" db="EMBL/GenBank/DDBJ databases">
        <authorList>
            <person name="Murphy D."/>
        </authorList>
    </citation>
    <scope>NUCLEOTIDE SEQUENCE [LARGE SCALE GENOMIC DNA]</scope>
    <source>
        <strain evidence="3">WS 4560</strain>
    </source>
</reference>
<protein>
    <submittedName>
        <fullName evidence="4">CPBP family intramembrane metalloprotease</fullName>
    </submittedName>
</protein>